<accession>A0AAV3ZKU4</accession>
<evidence type="ECO:0000313" key="2">
    <source>
        <dbReference type="EMBL" id="GFN95477.1"/>
    </source>
</evidence>
<name>A0AAV3ZKU4_9GAST</name>
<gene>
    <name evidence="2" type="ORF">PoB_002198300</name>
</gene>
<dbReference type="Proteomes" id="UP000735302">
    <property type="component" value="Unassembled WGS sequence"/>
</dbReference>
<dbReference type="AlphaFoldDB" id="A0AAV3ZKU4"/>
<evidence type="ECO:0000313" key="3">
    <source>
        <dbReference type="Proteomes" id="UP000735302"/>
    </source>
</evidence>
<feature type="compositionally biased region" description="Basic residues" evidence="1">
    <location>
        <begin position="161"/>
        <end position="171"/>
    </location>
</feature>
<proteinExistence type="predicted"/>
<evidence type="ECO:0000256" key="1">
    <source>
        <dbReference type="SAM" id="MobiDB-lite"/>
    </source>
</evidence>
<feature type="region of interest" description="Disordered" evidence="1">
    <location>
        <begin position="143"/>
        <end position="171"/>
    </location>
</feature>
<organism evidence="2 3">
    <name type="scientific">Plakobranchus ocellatus</name>
    <dbReference type="NCBI Taxonomy" id="259542"/>
    <lineage>
        <taxon>Eukaryota</taxon>
        <taxon>Metazoa</taxon>
        <taxon>Spiralia</taxon>
        <taxon>Lophotrochozoa</taxon>
        <taxon>Mollusca</taxon>
        <taxon>Gastropoda</taxon>
        <taxon>Heterobranchia</taxon>
        <taxon>Euthyneura</taxon>
        <taxon>Panpulmonata</taxon>
        <taxon>Sacoglossa</taxon>
        <taxon>Placobranchoidea</taxon>
        <taxon>Plakobranchidae</taxon>
        <taxon>Plakobranchus</taxon>
    </lineage>
</organism>
<keyword evidence="3" id="KW-1185">Reference proteome</keyword>
<sequence>MEPQIHAKPNRHMACERGDQSERGLSCGPGMGSFSLTSPEPEKRTIITQTCQNSALLWSRSFKFDPARTPYYKVDATLSAFDPVSKSFDQIFSKARSSIPLVSRGSKAVTFVLIESSSEKVGLKLRNSLCSFRFVMKARSQKPPRALLHDPTEGGSGNLVAKKKSTRTLWS</sequence>
<feature type="region of interest" description="Disordered" evidence="1">
    <location>
        <begin position="1"/>
        <end position="42"/>
    </location>
</feature>
<protein>
    <submittedName>
        <fullName evidence="2">Uncharacterized protein</fullName>
    </submittedName>
</protein>
<reference evidence="2 3" key="1">
    <citation type="journal article" date="2021" name="Elife">
        <title>Chloroplast acquisition without the gene transfer in kleptoplastic sea slugs, Plakobranchus ocellatus.</title>
        <authorList>
            <person name="Maeda T."/>
            <person name="Takahashi S."/>
            <person name="Yoshida T."/>
            <person name="Shimamura S."/>
            <person name="Takaki Y."/>
            <person name="Nagai Y."/>
            <person name="Toyoda A."/>
            <person name="Suzuki Y."/>
            <person name="Arimoto A."/>
            <person name="Ishii H."/>
            <person name="Satoh N."/>
            <person name="Nishiyama T."/>
            <person name="Hasebe M."/>
            <person name="Maruyama T."/>
            <person name="Minagawa J."/>
            <person name="Obokata J."/>
            <person name="Shigenobu S."/>
        </authorList>
    </citation>
    <scope>NUCLEOTIDE SEQUENCE [LARGE SCALE GENOMIC DNA]</scope>
</reference>
<dbReference type="EMBL" id="BLXT01002514">
    <property type="protein sequence ID" value="GFN95477.1"/>
    <property type="molecule type" value="Genomic_DNA"/>
</dbReference>
<comment type="caution">
    <text evidence="2">The sequence shown here is derived from an EMBL/GenBank/DDBJ whole genome shotgun (WGS) entry which is preliminary data.</text>
</comment>
<feature type="compositionally biased region" description="Basic and acidic residues" evidence="1">
    <location>
        <begin position="13"/>
        <end position="22"/>
    </location>
</feature>